<feature type="compositionally biased region" description="Low complexity" evidence="1">
    <location>
        <begin position="177"/>
        <end position="193"/>
    </location>
</feature>
<dbReference type="GeneID" id="27316936"/>
<feature type="compositionally biased region" description="Basic and acidic residues" evidence="1">
    <location>
        <begin position="286"/>
        <end position="302"/>
    </location>
</feature>
<evidence type="ECO:0000313" key="2">
    <source>
        <dbReference type="EMBL" id="KIV98808.1"/>
    </source>
</evidence>
<sequence>MYSSKYAPKREDVSPLQAAVAAPTTQTDSAQTPDPEPAHLQEPAPPIASSIEPAYTMDPLVDEFAQTRPPDDLFDDDFTPVAESQLVYDPPPQAPAAQPEPTFREPRYSNASKGELPRGVPRGPRGRGRGSGRGANTSAAASAPKSSSNTGTASTNTQDGAAAAANGSDEAKTAVDAASTSPPASAPTGPAAGKPVPSVRGDRSLTGGPAKKKLTEDELNAKLAAMSLKNKALTEAHEKAQADQDAFAEREKIAAEKRRIERLERQALMGEREKNRQRKLQVMSGREWDAGKNEDDFKDEGRRARRGAHGGIAGTRHAAPVGGEGDGDVPNGGDGAQRDGHEGSRGRGRGRGGRGRGRGDHHNHHHHHSTPHKKDVQQSVPTSADFPELPSAAPPPKTDGGLPRDLEFPLKKKAATTETPARIDTTPHKNGAAATAEENTTKAAAAQGESRPQLDKQTSFGFSPAAEKRSWADQMDATSP</sequence>
<feature type="compositionally biased region" description="Polar residues" evidence="1">
    <location>
        <begin position="23"/>
        <end position="32"/>
    </location>
</feature>
<dbReference type="OrthoDB" id="2402960at2759"/>
<name>A0A0D2AIP9_9PEZI</name>
<feature type="compositionally biased region" description="Basic residues" evidence="1">
    <location>
        <begin position="346"/>
        <end position="371"/>
    </location>
</feature>
<keyword evidence="4" id="KW-1185">Reference proteome</keyword>
<dbReference type="EMBL" id="KN847596">
    <property type="protein sequence ID" value="KIV98808.1"/>
    <property type="molecule type" value="Genomic_DNA"/>
</dbReference>
<dbReference type="AlphaFoldDB" id="A0A0D2AIP9"/>
<dbReference type="Proteomes" id="UP000053259">
    <property type="component" value="Unassembled WGS sequence"/>
</dbReference>
<organism evidence="2 4">
    <name type="scientific">Verruconis gallopava</name>
    <dbReference type="NCBI Taxonomy" id="253628"/>
    <lineage>
        <taxon>Eukaryota</taxon>
        <taxon>Fungi</taxon>
        <taxon>Dikarya</taxon>
        <taxon>Ascomycota</taxon>
        <taxon>Pezizomycotina</taxon>
        <taxon>Dothideomycetes</taxon>
        <taxon>Pleosporomycetidae</taxon>
        <taxon>Venturiales</taxon>
        <taxon>Sympoventuriaceae</taxon>
        <taxon>Verruconis</taxon>
    </lineage>
</organism>
<feature type="compositionally biased region" description="Low complexity" evidence="1">
    <location>
        <begin position="429"/>
        <end position="446"/>
    </location>
</feature>
<feature type="region of interest" description="Disordered" evidence="1">
    <location>
        <begin position="265"/>
        <end position="480"/>
    </location>
</feature>
<evidence type="ECO:0000313" key="4">
    <source>
        <dbReference type="Proteomes" id="UP000053259"/>
    </source>
</evidence>
<dbReference type="RefSeq" id="XP_016208678.1">
    <property type="nucleotide sequence ID" value="XM_016363479.1"/>
</dbReference>
<feature type="compositionally biased region" description="Basic and acidic residues" evidence="1">
    <location>
        <begin position="265"/>
        <end position="274"/>
    </location>
</feature>
<feature type="compositionally biased region" description="Basic and acidic residues" evidence="1">
    <location>
        <begin position="336"/>
        <end position="345"/>
    </location>
</feature>
<dbReference type="EMBL" id="KN847579">
    <property type="protein sequence ID" value="KIV99302.1"/>
    <property type="molecule type" value="Genomic_DNA"/>
</dbReference>
<proteinExistence type="predicted"/>
<evidence type="ECO:0000313" key="3">
    <source>
        <dbReference type="EMBL" id="KIV99302.1"/>
    </source>
</evidence>
<protein>
    <submittedName>
        <fullName evidence="2">Uncharacterized protein</fullName>
    </submittedName>
</protein>
<dbReference type="GeneID" id="27317395"/>
<dbReference type="RefSeq" id="XP_016209172.1">
    <property type="nucleotide sequence ID" value="XM_016362947.1"/>
</dbReference>
<dbReference type="VEuPathDB" id="FungiDB:PV09_09422"/>
<dbReference type="HOGENOM" id="CLU_043406_0_0_1"/>
<dbReference type="VEuPathDB" id="FungiDB:PV09_08963"/>
<feature type="compositionally biased region" description="Low complexity" evidence="1">
    <location>
        <begin position="134"/>
        <end position="168"/>
    </location>
</feature>
<accession>A0A0D2AIP9</accession>
<dbReference type="STRING" id="253628.A0A0D2AIP9"/>
<reference evidence="2 4" key="1">
    <citation type="submission" date="2015-01" db="EMBL/GenBank/DDBJ databases">
        <title>The Genome Sequence of Ochroconis gallopava CBS43764.</title>
        <authorList>
            <consortium name="The Broad Institute Genomics Platform"/>
            <person name="Cuomo C."/>
            <person name="de Hoog S."/>
            <person name="Gorbushina A."/>
            <person name="Stielow B."/>
            <person name="Teixiera M."/>
            <person name="Abouelleil A."/>
            <person name="Chapman S.B."/>
            <person name="Priest M."/>
            <person name="Young S.K."/>
            <person name="Wortman J."/>
            <person name="Nusbaum C."/>
            <person name="Birren B."/>
        </authorList>
    </citation>
    <scope>NUCLEOTIDE SEQUENCE [LARGE SCALE GENOMIC DNA]</scope>
    <source>
        <strain evidence="2 4">CBS 43764</strain>
    </source>
</reference>
<feature type="region of interest" description="Disordered" evidence="1">
    <location>
        <begin position="1"/>
        <end position="216"/>
    </location>
</feature>
<gene>
    <name evidence="3" type="ORF">PV09_08963</name>
    <name evidence="2" type="ORF">PV09_09422</name>
</gene>
<evidence type="ECO:0000256" key="1">
    <source>
        <dbReference type="SAM" id="MobiDB-lite"/>
    </source>
</evidence>